<evidence type="ECO:0000259" key="4">
    <source>
        <dbReference type="PROSITE" id="PS50114"/>
    </source>
</evidence>
<dbReference type="Pfam" id="PF00320">
    <property type="entry name" value="GATA"/>
    <property type="match status" value="1"/>
</dbReference>
<feature type="region of interest" description="Disordered" evidence="2">
    <location>
        <begin position="372"/>
        <end position="424"/>
    </location>
</feature>
<dbReference type="InterPro" id="IPR013088">
    <property type="entry name" value="Znf_NHR/GATA"/>
</dbReference>
<feature type="domain" description="GATA-type" evidence="4">
    <location>
        <begin position="62"/>
        <end position="97"/>
    </location>
</feature>
<feature type="chain" id="PRO_5030850849" description="GATA-type domain-containing protein" evidence="3">
    <location>
        <begin position="20"/>
        <end position="424"/>
    </location>
</feature>
<proteinExistence type="predicted"/>
<keyword evidence="1" id="KW-0479">Metal-binding</keyword>
<dbReference type="GO" id="GO:0043565">
    <property type="term" value="F:sequence-specific DNA binding"/>
    <property type="evidence" value="ECO:0007669"/>
    <property type="project" value="InterPro"/>
</dbReference>
<dbReference type="SUPFAM" id="SSF57716">
    <property type="entry name" value="Glucocorticoid receptor-like (DNA-binding domain)"/>
    <property type="match status" value="1"/>
</dbReference>
<dbReference type="PROSITE" id="PS50114">
    <property type="entry name" value="GATA_ZN_FINGER_2"/>
    <property type="match status" value="1"/>
</dbReference>
<evidence type="ECO:0000256" key="2">
    <source>
        <dbReference type="SAM" id="MobiDB-lite"/>
    </source>
</evidence>
<accession>A0A7R9V433</accession>
<feature type="region of interest" description="Disordered" evidence="2">
    <location>
        <begin position="217"/>
        <end position="248"/>
    </location>
</feature>
<keyword evidence="1" id="KW-0862">Zinc</keyword>
<dbReference type="InterPro" id="IPR000679">
    <property type="entry name" value="Znf_GATA"/>
</dbReference>
<feature type="signal peptide" evidence="3">
    <location>
        <begin position="1"/>
        <end position="19"/>
    </location>
</feature>
<dbReference type="CDD" id="cd00202">
    <property type="entry name" value="ZnF_GATA"/>
    <property type="match status" value="1"/>
</dbReference>
<organism evidence="5">
    <name type="scientific">Chlamydomonas euryale</name>
    <dbReference type="NCBI Taxonomy" id="1486919"/>
    <lineage>
        <taxon>Eukaryota</taxon>
        <taxon>Viridiplantae</taxon>
        <taxon>Chlorophyta</taxon>
        <taxon>core chlorophytes</taxon>
        <taxon>Chlorophyceae</taxon>
        <taxon>CS clade</taxon>
        <taxon>Chlamydomonadales</taxon>
        <taxon>Chlamydomonadaceae</taxon>
        <taxon>Chlamydomonas</taxon>
    </lineage>
</organism>
<dbReference type="SMART" id="SM00401">
    <property type="entry name" value="ZnF_GATA"/>
    <property type="match status" value="1"/>
</dbReference>
<evidence type="ECO:0000256" key="1">
    <source>
        <dbReference type="PROSITE-ProRule" id="PRU00094"/>
    </source>
</evidence>
<dbReference type="Gene3D" id="3.30.50.10">
    <property type="entry name" value="Erythroid Transcription Factor GATA-1, subunit A"/>
    <property type="match status" value="1"/>
</dbReference>
<evidence type="ECO:0000256" key="3">
    <source>
        <dbReference type="SAM" id="SignalP"/>
    </source>
</evidence>
<gene>
    <name evidence="5" type="ORF">CEUR00632_LOCUS2352</name>
</gene>
<sequence>MIAALATSAASCACSSAWALSCTMAPPPIPACAGQFAFSCPGCLTQMPARTCRTSSSKGILGGPCSHCGTQDSPQWRRPLTKKVVLCNACGIYYSRHHSLPKRKKNVFGTPPMAAEDNGGSDRKDVVFSAGLSQATDTCSFDASAKTDPMLCDALPASLRQIRTKRESLSSGEHSGKAEPASAPAVAAVAHSAVSLGAASPATSCGSPMVSCAGGAGGVTAPPSTPKRRGDESDGPFAPLGSHGGYGEVHAEDSLAKRVMKRAATNAAANAAAAGFCAVPGAASAAATWRTVTTAPPGVQGAVAAPSMTVMEAMLQRSRISGACMPPTVFDDARVGSASAAAGELSADSDAGMLDVLRPALPIGSAEWAGSVTMRPRRESSPAAVGRSSCPGSPTTSRMKVAARSNAPASGRLSRRLLQQQLQP</sequence>
<dbReference type="AlphaFoldDB" id="A0A7R9V433"/>
<dbReference type="GO" id="GO:0006355">
    <property type="term" value="P:regulation of DNA-templated transcription"/>
    <property type="evidence" value="ECO:0007669"/>
    <property type="project" value="InterPro"/>
</dbReference>
<evidence type="ECO:0000313" key="5">
    <source>
        <dbReference type="EMBL" id="CAD8282317.1"/>
    </source>
</evidence>
<keyword evidence="1" id="KW-0863">Zinc-finger</keyword>
<name>A0A7R9V433_9CHLO</name>
<protein>
    <recommendedName>
        <fullName evidence="4">GATA-type domain-containing protein</fullName>
    </recommendedName>
</protein>
<dbReference type="GO" id="GO:0008270">
    <property type="term" value="F:zinc ion binding"/>
    <property type="evidence" value="ECO:0007669"/>
    <property type="project" value="UniProtKB-KW"/>
</dbReference>
<keyword evidence="3" id="KW-0732">Signal</keyword>
<reference evidence="5" key="1">
    <citation type="submission" date="2021-01" db="EMBL/GenBank/DDBJ databases">
        <authorList>
            <person name="Corre E."/>
            <person name="Pelletier E."/>
            <person name="Niang G."/>
            <person name="Scheremetjew M."/>
            <person name="Finn R."/>
            <person name="Kale V."/>
            <person name="Holt S."/>
            <person name="Cochrane G."/>
            <person name="Meng A."/>
            <person name="Brown T."/>
            <person name="Cohen L."/>
        </authorList>
    </citation>
    <scope>NUCLEOTIDE SEQUENCE</scope>
    <source>
        <strain evidence="5">CCMP219</strain>
    </source>
</reference>
<dbReference type="EMBL" id="HBEC01005196">
    <property type="protein sequence ID" value="CAD8282317.1"/>
    <property type="molecule type" value="Transcribed_RNA"/>
</dbReference>